<protein>
    <submittedName>
        <fullName evidence="1">Uncharacterized protein</fullName>
    </submittedName>
</protein>
<proteinExistence type="predicted"/>
<comment type="caution">
    <text evidence="1">The sequence shown here is derived from an EMBL/GenBank/DDBJ whole genome shotgun (WGS) entry which is preliminary data.</text>
</comment>
<gene>
    <name evidence="1" type="ORF">AB675_11683</name>
</gene>
<evidence type="ECO:0000313" key="1">
    <source>
        <dbReference type="EMBL" id="KPI35437.1"/>
    </source>
</evidence>
<keyword evidence="2" id="KW-1185">Reference proteome</keyword>
<name>A0A0N1H2H6_9EURO</name>
<dbReference type="GeneID" id="28732432"/>
<accession>A0A0N1H2H6</accession>
<dbReference type="AlphaFoldDB" id="A0A0N1H2H6"/>
<sequence>MPDNISAPPSVKLTPRLACMPVEILENILVLTIPEQVTITLKHRRSMAYQTYGMKWYDLPIWQFQNWPNWVTSYWIKDLSAWKCTDSSLLLVSRRIRQTALKIFFQHVEFEYFTRGKAQTLEFGDDMVKTEIREHLEKMFAGENV</sequence>
<dbReference type="Proteomes" id="UP000038010">
    <property type="component" value="Unassembled WGS sequence"/>
</dbReference>
<dbReference type="RefSeq" id="XP_017995400.1">
    <property type="nucleotide sequence ID" value="XM_018140551.1"/>
</dbReference>
<organism evidence="1 2">
    <name type="scientific">Cyphellophora attinorum</name>
    <dbReference type="NCBI Taxonomy" id="1664694"/>
    <lineage>
        <taxon>Eukaryota</taxon>
        <taxon>Fungi</taxon>
        <taxon>Dikarya</taxon>
        <taxon>Ascomycota</taxon>
        <taxon>Pezizomycotina</taxon>
        <taxon>Eurotiomycetes</taxon>
        <taxon>Chaetothyriomycetidae</taxon>
        <taxon>Chaetothyriales</taxon>
        <taxon>Cyphellophoraceae</taxon>
        <taxon>Cyphellophora</taxon>
    </lineage>
</organism>
<reference evidence="1 2" key="1">
    <citation type="submission" date="2015-06" db="EMBL/GenBank/DDBJ databases">
        <title>Draft genome of the ant-associated black yeast Phialophora attae CBS 131958.</title>
        <authorList>
            <person name="Moreno L.F."/>
            <person name="Stielow B.J."/>
            <person name="de Hoog S."/>
            <person name="Vicente V.A."/>
            <person name="Weiss V.A."/>
            <person name="de Vries M."/>
            <person name="Cruz L.M."/>
            <person name="Souza E.M."/>
        </authorList>
    </citation>
    <scope>NUCLEOTIDE SEQUENCE [LARGE SCALE GENOMIC DNA]</scope>
    <source>
        <strain evidence="1 2">CBS 131958</strain>
    </source>
</reference>
<evidence type="ECO:0000313" key="2">
    <source>
        <dbReference type="Proteomes" id="UP000038010"/>
    </source>
</evidence>
<dbReference type="EMBL" id="LFJN01000040">
    <property type="protein sequence ID" value="KPI35437.1"/>
    <property type="molecule type" value="Genomic_DNA"/>
</dbReference>
<dbReference type="VEuPathDB" id="FungiDB:AB675_11683"/>